<evidence type="ECO:0000256" key="2">
    <source>
        <dbReference type="ARBA" id="ARBA00023159"/>
    </source>
</evidence>
<accession>A0ABD1JFJ8</accession>
<evidence type="ECO:0000256" key="4">
    <source>
        <dbReference type="SAM" id="MobiDB-lite"/>
    </source>
</evidence>
<evidence type="ECO:0000256" key="1">
    <source>
        <dbReference type="ARBA" id="ARBA00023015"/>
    </source>
</evidence>
<feature type="compositionally biased region" description="Low complexity" evidence="4">
    <location>
        <begin position="187"/>
        <end position="212"/>
    </location>
</feature>
<comment type="caution">
    <text evidence="6">The sequence shown here is derived from an EMBL/GenBank/DDBJ whole genome shotgun (WGS) entry which is preliminary data.</text>
</comment>
<dbReference type="PANTHER" id="PTHR28376">
    <property type="entry name" value="RGD1562914"/>
    <property type="match status" value="1"/>
</dbReference>
<feature type="region of interest" description="Disordered" evidence="4">
    <location>
        <begin position="176"/>
        <end position="241"/>
    </location>
</feature>
<dbReference type="AlphaFoldDB" id="A0ABD1JFJ8"/>
<protein>
    <recommendedName>
        <fullName evidence="5">OCA domain-containing protein</fullName>
    </recommendedName>
</protein>
<feature type="region of interest" description="Disordered" evidence="4">
    <location>
        <begin position="257"/>
        <end position="299"/>
    </location>
</feature>
<evidence type="ECO:0000259" key="5">
    <source>
        <dbReference type="PROSITE" id="PS52003"/>
    </source>
</evidence>
<dbReference type="InterPro" id="IPR037655">
    <property type="entry name" value="POU2AF2"/>
</dbReference>
<feature type="domain" description="OCA" evidence="5">
    <location>
        <begin position="17"/>
        <end position="39"/>
    </location>
</feature>
<reference evidence="6 7" key="1">
    <citation type="submission" date="2024-09" db="EMBL/GenBank/DDBJ databases">
        <title>A chromosome-level genome assembly of Gray's grenadier anchovy, Coilia grayii.</title>
        <authorList>
            <person name="Fu Z."/>
        </authorList>
    </citation>
    <scope>NUCLEOTIDE SEQUENCE [LARGE SCALE GENOMIC DNA]</scope>
    <source>
        <strain evidence="6">G4</strain>
        <tissue evidence="6">Muscle</tissue>
    </source>
</reference>
<keyword evidence="3" id="KW-0804">Transcription</keyword>
<keyword evidence="7" id="KW-1185">Reference proteome</keyword>
<feature type="compositionally biased region" description="Pro residues" evidence="4">
    <location>
        <begin position="213"/>
        <end position="226"/>
    </location>
</feature>
<dbReference type="Pfam" id="PF17721">
    <property type="entry name" value="POU2AF2"/>
    <property type="match status" value="1"/>
</dbReference>
<dbReference type="InterPro" id="IPR047571">
    <property type="entry name" value="OCA"/>
</dbReference>
<dbReference type="EMBL" id="JBHFQA010000016">
    <property type="protein sequence ID" value="KAL2085844.1"/>
    <property type="molecule type" value="Genomic_DNA"/>
</dbReference>
<dbReference type="Proteomes" id="UP001591681">
    <property type="component" value="Unassembled WGS sequence"/>
</dbReference>
<sequence>MLACGKMCLSSSPEYSRRVYQGVRVKHTVKDLLAEKRSRQTSGPRYNGGATQQSFMPMQGSHMLPSYYSMRRSFLSDTDFCPSGKQFSTDLYPSSLGGKPLSCDGAPMSGYPFIDGYYPESFGDYRNTALATGGSSMFTPSALSSLLQPFGTEQLLMRDSWDTAGSEAVAQVDGLSGEGLAPEPLASSLGSTESGSSSQCHSPPRTTPTSSSMPPPHPPPPQPYPLYPLDETHYPGLYQPPSSFPCAPYMTSSADLATKMPPLSTEEAENAPPTLSDNSPWAKGDVNSSWSSYELRRTF</sequence>
<evidence type="ECO:0000313" key="6">
    <source>
        <dbReference type="EMBL" id="KAL2085844.1"/>
    </source>
</evidence>
<organism evidence="6 7">
    <name type="scientific">Coilia grayii</name>
    <name type="common">Gray's grenadier anchovy</name>
    <dbReference type="NCBI Taxonomy" id="363190"/>
    <lineage>
        <taxon>Eukaryota</taxon>
        <taxon>Metazoa</taxon>
        <taxon>Chordata</taxon>
        <taxon>Craniata</taxon>
        <taxon>Vertebrata</taxon>
        <taxon>Euteleostomi</taxon>
        <taxon>Actinopterygii</taxon>
        <taxon>Neopterygii</taxon>
        <taxon>Teleostei</taxon>
        <taxon>Clupei</taxon>
        <taxon>Clupeiformes</taxon>
        <taxon>Clupeoidei</taxon>
        <taxon>Engraulidae</taxon>
        <taxon>Coilinae</taxon>
        <taxon>Coilia</taxon>
    </lineage>
</organism>
<keyword evidence="1" id="KW-0805">Transcription regulation</keyword>
<evidence type="ECO:0000256" key="3">
    <source>
        <dbReference type="ARBA" id="ARBA00023163"/>
    </source>
</evidence>
<dbReference type="PROSITE" id="PS52003">
    <property type="entry name" value="OCA"/>
    <property type="match status" value="1"/>
</dbReference>
<proteinExistence type="predicted"/>
<name>A0ABD1JFJ8_9TELE</name>
<gene>
    <name evidence="6" type="ORF">ACEWY4_019164</name>
</gene>
<dbReference type="PANTHER" id="PTHR28376:SF1">
    <property type="entry name" value="POU DOMAIN CLASS 2-ASSOCIATING FACTOR 2"/>
    <property type="match status" value="1"/>
</dbReference>
<keyword evidence="2" id="KW-0010">Activator</keyword>
<evidence type="ECO:0000313" key="7">
    <source>
        <dbReference type="Proteomes" id="UP001591681"/>
    </source>
</evidence>